<dbReference type="Gene3D" id="1.10.10.410">
    <property type="match status" value="1"/>
</dbReference>
<dbReference type="RefSeq" id="WP_270026114.1">
    <property type="nucleotide sequence ID" value="NZ_JAPDDP010000026.1"/>
</dbReference>
<dbReference type="PANTHER" id="PTHR28055">
    <property type="entry name" value="ALTERED INHERITANCE OF MITOCHONDRIA PROTEIN 41, MITOCHONDRIAL"/>
    <property type="match status" value="1"/>
</dbReference>
<dbReference type="EMBL" id="JAPDDP010000026">
    <property type="protein sequence ID" value="MDA0181763.1"/>
    <property type="molecule type" value="Genomic_DNA"/>
</dbReference>
<dbReference type="InterPro" id="IPR023168">
    <property type="entry name" value="GatB_Yqey_C_2"/>
</dbReference>
<dbReference type="InterPro" id="IPR042184">
    <property type="entry name" value="YqeY/Aim41_N"/>
</dbReference>
<organism evidence="1 2">
    <name type="scientific">Solirubrobacter phytolaccae</name>
    <dbReference type="NCBI Taxonomy" id="1404360"/>
    <lineage>
        <taxon>Bacteria</taxon>
        <taxon>Bacillati</taxon>
        <taxon>Actinomycetota</taxon>
        <taxon>Thermoleophilia</taxon>
        <taxon>Solirubrobacterales</taxon>
        <taxon>Solirubrobacteraceae</taxon>
        <taxon>Solirubrobacter</taxon>
    </lineage>
</organism>
<dbReference type="InterPro" id="IPR019004">
    <property type="entry name" value="YqeY/Aim41"/>
</dbReference>
<sequence length="142" mass="15509">MQIAERIRADVTTAMKAGERERVAALRLVLSELQKAEKDGGADELAVLRRERKRRREAETAYREAGREELAAQEASEAALIEGYLPQELSDAELEALVKTAVESTGASSPRDMGRVIKQVMEAAGGRVDGKRVSTKVKEALS</sequence>
<name>A0A9X3N8J4_9ACTN</name>
<keyword evidence="2" id="KW-1185">Reference proteome</keyword>
<evidence type="ECO:0000313" key="1">
    <source>
        <dbReference type="EMBL" id="MDA0181763.1"/>
    </source>
</evidence>
<dbReference type="InterPro" id="IPR003789">
    <property type="entry name" value="Asn/Gln_tRNA_amidoTrase-B-like"/>
</dbReference>
<dbReference type="PANTHER" id="PTHR28055:SF1">
    <property type="entry name" value="ALTERED INHERITANCE OF MITOCHONDRIA PROTEIN 41, MITOCHONDRIAL"/>
    <property type="match status" value="1"/>
</dbReference>
<gene>
    <name evidence="1" type="ORF">OJ997_15770</name>
</gene>
<accession>A0A9X3N8J4</accession>
<protein>
    <submittedName>
        <fullName evidence="1">GatB/YqeY domain-containing protein</fullName>
    </submittedName>
</protein>
<evidence type="ECO:0000313" key="2">
    <source>
        <dbReference type="Proteomes" id="UP001147653"/>
    </source>
</evidence>
<dbReference type="GO" id="GO:0016884">
    <property type="term" value="F:carbon-nitrogen ligase activity, with glutamine as amido-N-donor"/>
    <property type="evidence" value="ECO:0007669"/>
    <property type="project" value="InterPro"/>
</dbReference>
<dbReference type="Pfam" id="PF09424">
    <property type="entry name" value="YqeY"/>
    <property type="match status" value="1"/>
</dbReference>
<dbReference type="AlphaFoldDB" id="A0A9X3N8J4"/>
<proteinExistence type="predicted"/>
<dbReference type="Proteomes" id="UP001147653">
    <property type="component" value="Unassembled WGS sequence"/>
</dbReference>
<reference evidence="1" key="1">
    <citation type="submission" date="2022-10" db="EMBL/GenBank/DDBJ databases">
        <title>The WGS of Solirubrobacter phytolaccae KCTC 29190.</title>
        <authorList>
            <person name="Jiang Z."/>
        </authorList>
    </citation>
    <scope>NUCLEOTIDE SEQUENCE</scope>
    <source>
        <strain evidence="1">KCTC 29190</strain>
    </source>
</reference>
<comment type="caution">
    <text evidence="1">The sequence shown here is derived from an EMBL/GenBank/DDBJ whole genome shotgun (WGS) entry which is preliminary data.</text>
</comment>
<dbReference type="Gene3D" id="1.10.1510.10">
    <property type="entry name" value="Uncharacterised protein YqeY/AIM41 PF09424, N-terminal domain"/>
    <property type="match status" value="1"/>
</dbReference>
<dbReference type="SUPFAM" id="SSF89095">
    <property type="entry name" value="GatB/YqeY motif"/>
    <property type="match status" value="1"/>
</dbReference>